<dbReference type="Gene3D" id="2.20.25.590">
    <property type="match status" value="1"/>
</dbReference>
<dbReference type="Gene3D" id="2.10.70.10">
    <property type="entry name" value="Complement Module, domain 1"/>
    <property type="match status" value="1"/>
</dbReference>
<dbReference type="AlphaFoldDB" id="A0A7K4QTS6"/>
<dbReference type="PANTHER" id="PTHR10500:SF7">
    <property type="entry name" value="BETA-MICROSEMINOPROTEIN"/>
    <property type="match status" value="1"/>
</dbReference>
<sequence length="76" mass="8754">GCMLHGKLYPLGHIERTEDCYRCSCSQTEMSCCSIFSTPVAYDKENCKVVFNEKSCDYDVVQKNDPSKQCFEVRRV</sequence>
<evidence type="ECO:0000313" key="5">
    <source>
        <dbReference type="EMBL" id="NWQ64485.1"/>
    </source>
</evidence>
<dbReference type="PANTHER" id="PTHR10500">
    <property type="entry name" value="BETA-MICROSEMINOPROTEIN"/>
    <property type="match status" value="1"/>
</dbReference>
<keyword evidence="3" id="KW-0964">Secreted</keyword>
<proteinExistence type="inferred from homology"/>
<dbReference type="Proteomes" id="UP000556200">
    <property type="component" value="Unassembled WGS sequence"/>
</dbReference>
<evidence type="ECO:0000256" key="4">
    <source>
        <dbReference type="ARBA" id="ARBA00023157"/>
    </source>
</evidence>
<gene>
    <name evidence="5" type="primary">Msmb_0</name>
    <name evidence="5" type="ORF">NEOCIN_R02274</name>
</gene>
<feature type="non-terminal residue" evidence="5">
    <location>
        <position position="1"/>
    </location>
</feature>
<evidence type="ECO:0000313" key="6">
    <source>
        <dbReference type="Proteomes" id="UP000556200"/>
    </source>
</evidence>
<name>A0A7K4QTS6_9TYRA</name>
<feature type="non-terminal residue" evidence="5">
    <location>
        <position position="76"/>
    </location>
</feature>
<keyword evidence="6" id="KW-1185">Reference proteome</keyword>
<comment type="subcellular location">
    <subcellularLocation>
        <location evidence="1">Secreted</location>
    </subcellularLocation>
</comment>
<dbReference type="Pfam" id="PF05825">
    <property type="entry name" value="PSP94"/>
    <property type="match status" value="1"/>
</dbReference>
<evidence type="ECO:0000256" key="3">
    <source>
        <dbReference type="ARBA" id="ARBA00022525"/>
    </source>
</evidence>
<evidence type="ECO:0000256" key="1">
    <source>
        <dbReference type="ARBA" id="ARBA00004613"/>
    </source>
</evidence>
<accession>A0A7K4QTS6</accession>
<dbReference type="InterPro" id="IPR008735">
    <property type="entry name" value="PSP94"/>
</dbReference>
<evidence type="ECO:0000256" key="2">
    <source>
        <dbReference type="ARBA" id="ARBA00010352"/>
    </source>
</evidence>
<comment type="caution">
    <text evidence="5">The sequence shown here is derived from an EMBL/GenBank/DDBJ whole genome shotgun (WGS) entry which is preliminary data.</text>
</comment>
<organism evidence="5 6">
    <name type="scientific">Neopipo cinnamomea</name>
    <dbReference type="NCBI Taxonomy" id="456388"/>
    <lineage>
        <taxon>Eukaryota</taxon>
        <taxon>Metazoa</taxon>
        <taxon>Chordata</taxon>
        <taxon>Craniata</taxon>
        <taxon>Vertebrata</taxon>
        <taxon>Euteleostomi</taxon>
        <taxon>Archelosauria</taxon>
        <taxon>Archosauria</taxon>
        <taxon>Dinosauria</taxon>
        <taxon>Saurischia</taxon>
        <taxon>Theropoda</taxon>
        <taxon>Coelurosauria</taxon>
        <taxon>Aves</taxon>
        <taxon>Neognathae</taxon>
        <taxon>Neoaves</taxon>
        <taxon>Telluraves</taxon>
        <taxon>Australaves</taxon>
        <taxon>Passeriformes</taxon>
        <taxon>Tyrannidae</taxon>
        <taxon>Neopipo</taxon>
    </lineage>
</organism>
<dbReference type="GO" id="GO:0005576">
    <property type="term" value="C:extracellular region"/>
    <property type="evidence" value="ECO:0007669"/>
    <property type="project" value="UniProtKB-SubCell"/>
</dbReference>
<keyword evidence="4" id="KW-1015">Disulfide bond</keyword>
<dbReference type="EMBL" id="VYZA01000212">
    <property type="protein sequence ID" value="NWQ64485.1"/>
    <property type="molecule type" value="Genomic_DNA"/>
</dbReference>
<reference evidence="5 6" key="1">
    <citation type="submission" date="2019-09" db="EMBL/GenBank/DDBJ databases">
        <title>Bird 10,000 Genomes (B10K) Project - Family phase.</title>
        <authorList>
            <person name="Zhang G."/>
        </authorList>
    </citation>
    <scope>NUCLEOTIDE SEQUENCE [LARGE SCALE GENOMIC DNA]</scope>
    <source>
        <strain evidence="5">B10K-DU-004-15</strain>
        <tissue evidence="5">Mixed tissue sample</tissue>
    </source>
</reference>
<protein>
    <submittedName>
        <fullName evidence="5">MSMB protein</fullName>
    </submittedName>
</protein>
<comment type="similarity">
    <text evidence="2">Belongs to the beta-microseminoprotein family.</text>
</comment>